<accession>A0ABS8Y3M8</accession>
<dbReference type="EMBL" id="JACEIK010023405">
    <property type="protein sequence ID" value="MCE5166428.1"/>
    <property type="molecule type" value="Genomic_DNA"/>
</dbReference>
<evidence type="ECO:0000313" key="3">
    <source>
        <dbReference type="Proteomes" id="UP000823775"/>
    </source>
</evidence>
<proteinExistence type="predicted"/>
<name>A0ABS8Y3M8_DATST</name>
<comment type="caution">
    <text evidence="2">The sequence shown here is derived from an EMBL/GenBank/DDBJ whole genome shotgun (WGS) entry which is preliminary data.</text>
</comment>
<keyword evidence="3" id="KW-1185">Reference proteome</keyword>
<gene>
    <name evidence="2" type="ORF">HAX54_019283</name>
</gene>
<organism evidence="2 3">
    <name type="scientific">Datura stramonium</name>
    <name type="common">Jimsonweed</name>
    <name type="synonym">Common thornapple</name>
    <dbReference type="NCBI Taxonomy" id="4076"/>
    <lineage>
        <taxon>Eukaryota</taxon>
        <taxon>Viridiplantae</taxon>
        <taxon>Streptophyta</taxon>
        <taxon>Embryophyta</taxon>
        <taxon>Tracheophyta</taxon>
        <taxon>Spermatophyta</taxon>
        <taxon>Magnoliopsida</taxon>
        <taxon>eudicotyledons</taxon>
        <taxon>Gunneridae</taxon>
        <taxon>Pentapetalae</taxon>
        <taxon>asterids</taxon>
        <taxon>lamiids</taxon>
        <taxon>Solanales</taxon>
        <taxon>Solanaceae</taxon>
        <taxon>Solanoideae</taxon>
        <taxon>Datureae</taxon>
        <taxon>Datura</taxon>
    </lineage>
</organism>
<reference evidence="2 3" key="1">
    <citation type="journal article" date="2021" name="BMC Genomics">
        <title>Datura genome reveals duplications of psychoactive alkaloid biosynthetic genes and high mutation rate following tissue culture.</title>
        <authorList>
            <person name="Rajewski A."/>
            <person name="Carter-House D."/>
            <person name="Stajich J."/>
            <person name="Litt A."/>
        </authorList>
    </citation>
    <scope>NUCLEOTIDE SEQUENCE [LARGE SCALE GENOMIC DNA]</scope>
    <source>
        <strain evidence="2">AR-01</strain>
    </source>
</reference>
<evidence type="ECO:0000256" key="1">
    <source>
        <dbReference type="SAM" id="MobiDB-lite"/>
    </source>
</evidence>
<protein>
    <submittedName>
        <fullName evidence="2">Uncharacterized protein</fullName>
    </submittedName>
</protein>
<feature type="region of interest" description="Disordered" evidence="1">
    <location>
        <begin position="20"/>
        <end position="48"/>
    </location>
</feature>
<feature type="non-terminal residue" evidence="2">
    <location>
        <position position="65"/>
    </location>
</feature>
<sequence length="65" mass="6943">MIVATEGVVAGPSFNRGHLDLYSPQSMHRPRGSGKSSEVSLVRDKASQPGIAQQGLKAQLQLLLE</sequence>
<dbReference type="Proteomes" id="UP000823775">
    <property type="component" value="Unassembled WGS sequence"/>
</dbReference>
<evidence type="ECO:0000313" key="2">
    <source>
        <dbReference type="EMBL" id="MCE5166428.1"/>
    </source>
</evidence>